<evidence type="ECO:0000256" key="4">
    <source>
        <dbReference type="ARBA" id="ARBA00023136"/>
    </source>
</evidence>
<evidence type="ECO:0000313" key="7">
    <source>
        <dbReference type="Proteomes" id="UP001154420"/>
    </source>
</evidence>
<dbReference type="Proteomes" id="UP001154420">
    <property type="component" value="Unassembled WGS sequence"/>
</dbReference>
<organism evidence="6 7">
    <name type="scientific">Parablautia muri</name>
    <dbReference type="NCBI Taxonomy" id="2320879"/>
    <lineage>
        <taxon>Bacteria</taxon>
        <taxon>Bacillati</taxon>
        <taxon>Bacillota</taxon>
        <taxon>Clostridia</taxon>
        <taxon>Lachnospirales</taxon>
        <taxon>Lachnospiraceae</taxon>
        <taxon>Parablautia</taxon>
    </lineage>
</organism>
<evidence type="ECO:0000256" key="2">
    <source>
        <dbReference type="ARBA" id="ARBA00022692"/>
    </source>
</evidence>
<evidence type="ECO:0000256" key="1">
    <source>
        <dbReference type="ARBA" id="ARBA00004141"/>
    </source>
</evidence>
<keyword evidence="3 5" id="KW-1133">Transmembrane helix</keyword>
<dbReference type="InterPro" id="IPR007262">
    <property type="entry name" value="Vps55/LEPROT"/>
</dbReference>
<sequence>MRGDKMSYSVIGGADGPTSVFLAGKIGFNWINVFGLILVLLLLIPNIIYALKLGNHRNECNHKVMNILEQIGRYASVFFMIFSIGIAEFGFSSLGAFFLYGIGNIVLMLTYWIVWMLYFHKQDLKKAMALAVIPACIFVLSGAASGHILLVASGVVFAIGHIYITYQNGISERGEK</sequence>
<feature type="transmembrane region" description="Helical" evidence="5">
    <location>
        <begin position="97"/>
        <end position="119"/>
    </location>
</feature>
<dbReference type="Pfam" id="PF04133">
    <property type="entry name" value="Vps55"/>
    <property type="match status" value="1"/>
</dbReference>
<keyword evidence="7" id="KW-1185">Reference proteome</keyword>
<gene>
    <name evidence="6" type="ORF">D5281_16585</name>
</gene>
<proteinExistence type="predicted"/>
<protein>
    <submittedName>
        <fullName evidence="6">Uncharacterized protein</fullName>
    </submittedName>
</protein>
<keyword evidence="2 5" id="KW-0812">Transmembrane</keyword>
<evidence type="ECO:0000313" key="6">
    <source>
        <dbReference type="EMBL" id="NBJ94159.1"/>
    </source>
</evidence>
<dbReference type="EMBL" id="QZDT01000031">
    <property type="protein sequence ID" value="NBJ94159.1"/>
    <property type="molecule type" value="Genomic_DNA"/>
</dbReference>
<feature type="transmembrane region" description="Helical" evidence="5">
    <location>
        <begin position="71"/>
        <end position="91"/>
    </location>
</feature>
<evidence type="ECO:0000256" key="5">
    <source>
        <dbReference type="SAM" id="Phobius"/>
    </source>
</evidence>
<evidence type="ECO:0000256" key="3">
    <source>
        <dbReference type="ARBA" id="ARBA00022989"/>
    </source>
</evidence>
<reference evidence="6" key="1">
    <citation type="submission" date="2018-09" db="EMBL/GenBank/DDBJ databases">
        <title>Murine metabolic-syndrome-specific gut microbial biobank.</title>
        <authorList>
            <person name="Liu C."/>
        </authorList>
    </citation>
    <scope>NUCLEOTIDE SEQUENCE</scope>
    <source>
        <strain evidence="6">D42-62</strain>
    </source>
</reference>
<comment type="subcellular location">
    <subcellularLocation>
        <location evidence="1">Membrane</location>
        <topology evidence="1">Multi-pass membrane protein</topology>
    </subcellularLocation>
</comment>
<feature type="transmembrane region" description="Helical" evidence="5">
    <location>
        <begin position="131"/>
        <end position="164"/>
    </location>
</feature>
<comment type="caution">
    <text evidence="6">The sequence shown here is derived from an EMBL/GenBank/DDBJ whole genome shotgun (WGS) entry which is preliminary data.</text>
</comment>
<dbReference type="GO" id="GO:0016020">
    <property type="term" value="C:membrane"/>
    <property type="evidence" value="ECO:0007669"/>
    <property type="project" value="UniProtKB-SubCell"/>
</dbReference>
<feature type="transmembrane region" description="Helical" evidence="5">
    <location>
        <begin position="30"/>
        <end position="51"/>
    </location>
</feature>
<name>A0A9X5BHJ0_9FIRM</name>
<accession>A0A9X5BHJ0</accession>
<dbReference type="OrthoDB" id="9816568at2"/>
<keyword evidence="4 5" id="KW-0472">Membrane</keyword>
<dbReference type="AlphaFoldDB" id="A0A9X5BHJ0"/>